<evidence type="ECO:0000256" key="3">
    <source>
        <dbReference type="ARBA" id="ARBA00023110"/>
    </source>
</evidence>
<gene>
    <name evidence="9" type="ORF">QJU93_03395</name>
</gene>
<dbReference type="Pfam" id="PF00639">
    <property type="entry name" value="Rotamase"/>
    <property type="match status" value="1"/>
</dbReference>
<organism evidence="9 10">
    <name type="scientific">Phocoenobacter skyensis</name>
    <dbReference type="NCBI Taxonomy" id="97481"/>
    <lineage>
        <taxon>Bacteria</taxon>
        <taxon>Pseudomonadati</taxon>
        <taxon>Pseudomonadota</taxon>
        <taxon>Gammaproteobacteria</taxon>
        <taxon>Pasteurellales</taxon>
        <taxon>Pasteurellaceae</taxon>
        <taxon>Phocoenobacter</taxon>
    </lineage>
</organism>
<keyword evidence="5 6" id="KW-0413">Isomerase</keyword>
<feature type="chain" id="PRO_5042524783" evidence="7">
    <location>
        <begin position="26"/>
        <end position="312"/>
    </location>
</feature>
<dbReference type="InterPro" id="IPR000297">
    <property type="entry name" value="PPIase_PpiC"/>
</dbReference>
<dbReference type="EMBL" id="JASAYQ010000004">
    <property type="protein sequence ID" value="MDP8172400.1"/>
    <property type="molecule type" value="Genomic_DNA"/>
</dbReference>
<dbReference type="InterPro" id="IPR023058">
    <property type="entry name" value="PPIase_PpiC_CS"/>
</dbReference>
<keyword evidence="3 6" id="KW-0697">Rotamase</keyword>
<dbReference type="Gene3D" id="3.10.50.40">
    <property type="match status" value="1"/>
</dbReference>
<evidence type="ECO:0000259" key="8">
    <source>
        <dbReference type="PROSITE" id="PS50198"/>
    </source>
</evidence>
<keyword evidence="4" id="KW-0143">Chaperone</keyword>
<dbReference type="InterPro" id="IPR050280">
    <property type="entry name" value="OMP_Chaperone_SurA"/>
</dbReference>
<evidence type="ECO:0000256" key="5">
    <source>
        <dbReference type="ARBA" id="ARBA00023235"/>
    </source>
</evidence>
<dbReference type="InterPro" id="IPR015391">
    <property type="entry name" value="SurA_N"/>
</dbReference>
<dbReference type="AlphaFoldDB" id="A0AAJ6N8Y4"/>
<dbReference type="SUPFAM" id="SSF109998">
    <property type="entry name" value="Triger factor/SurA peptide-binding domain-like"/>
    <property type="match status" value="1"/>
</dbReference>
<reference evidence="9" key="1">
    <citation type="journal article" date="2023" name="Front. Microbiol.">
        <title>Phylogeography and host specificity of Pasteurellaceae pathogenic to sea-farmed fish in the north-east Atlantic.</title>
        <authorList>
            <person name="Gulla S."/>
            <person name="Colquhoun D.J."/>
            <person name="Olsen A.B."/>
            <person name="Spilsberg B."/>
            <person name="Lagesen K."/>
            <person name="Aakesson C.P."/>
            <person name="Strom S."/>
            <person name="Manji F."/>
            <person name="Birkbeck T.H."/>
            <person name="Nilsen H.K."/>
        </authorList>
    </citation>
    <scope>NUCLEOTIDE SEQUENCE</scope>
    <source>
        <strain evidence="9">TW16_20</strain>
    </source>
</reference>
<dbReference type="PANTHER" id="PTHR47637:SF1">
    <property type="entry name" value="CHAPERONE SURA"/>
    <property type="match status" value="1"/>
</dbReference>
<feature type="domain" description="PpiC" evidence="8">
    <location>
        <begin position="165"/>
        <end position="265"/>
    </location>
</feature>
<evidence type="ECO:0000256" key="6">
    <source>
        <dbReference type="PROSITE-ProRule" id="PRU00278"/>
    </source>
</evidence>
<protein>
    <submittedName>
        <fullName evidence="9">Peptidylprolyl isomerase</fullName>
        <ecNumber evidence="9">5.2.1.8</ecNumber>
    </submittedName>
</protein>
<evidence type="ECO:0000256" key="1">
    <source>
        <dbReference type="ARBA" id="ARBA00022729"/>
    </source>
</evidence>
<evidence type="ECO:0000256" key="2">
    <source>
        <dbReference type="ARBA" id="ARBA00022764"/>
    </source>
</evidence>
<dbReference type="SUPFAM" id="SSF54534">
    <property type="entry name" value="FKBP-like"/>
    <property type="match status" value="1"/>
</dbReference>
<name>A0AAJ6N8Y4_9PAST</name>
<comment type="caution">
    <text evidence="9">The sequence shown here is derived from an EMBL/GenBank/DDBJ whole genome shotgun (WGS) entry which is preliminary data.</text>
</comment>
<dbReference type="EC" id="5.2.1.8" evidence="9"/>
<feature type="signal peptide" evidence="7">
    <location>
        <begin position="1"/>
        <end position="25"/>
    </location>
</feature>
<accession>A0AAJ6N8Y4</accession>
<dbReference type="RefSeq" id="WP_306374622.1">
    <property type="nucleotide sequence ID" value="NZ_JASAYK010000007.1"/>
</dbReference>
<evidence type="ECO:0000313" key="10">
    <source>
        <dbReference type="Proteomes" id="UP001236239"/>
    </source>
</evidence>
<dbReference type="PANTHER" id="PTHR47637">
    <property type="entry name" value="CHAPERONE SURA"/>
    <property type="match status" value="1"/>
</dbReference>
<dbReference type="PROSITE" id="PS01096">
    <property type="entry name" value="PPIC_PPIASE_1"/>
    <property type="match status" value="1"/>
</dbReference>
<dbReference type="InterPro" id="IPR027304">
    <property type="entry name" value="Trigger_fact/SurA_dom_sf"/>
</dbReference>
<dbReference type="GO" id="GO:0003755">
    <property type="term" value="F:peptidyl-prolyl cis-trans isomerase activity"/>
    <property type="evidence" value="ECO:0007669"/>
    <property type="project" value="UniProtKB-KW"/>
</dbReference>
<evidence type="ECO:0000256" key="4">
    <source>
        <dbReference type="ARBA" id="ARBA00023186"/>
    </source>
</evidence>
<dbReference type="InterPro" id="IPR046357">
    <property type="entry name" value="PPIase_dom_sf"/>
</dbReference>
<dbReference type="Gene3D" id="1.10.4030.10">
    <property type="entry name" value="Porin chaperone SurA, peptide-binding domain"/>
    <property type="match status" value="1"/>
</dbReference>
<dbReference type="Pfam" id="PF09312">
    <property type="entry name" value="SurA_N"/>
    <property type="match status" value="1"/>
</dbReference>
<evidence type="ECO:0000256" key="7">
    <source>
        <dbReference type="SAM" id="SignalP"/>
    </source>
</evidence>
<sequence length="312" mass="35537">MKFSFVKSSLITLVTLLATNQFAMAQERVVALVDDHMIMESQVKRHMNRHSNHQKALEATIDDYLIQKAVKDSGVHIEYQQVNQVIENIIAQNGITYGQLLDALDYQGISFTDYAQKISDQMLMDQVRQVTIGKSVKVDPKDVQALAKQMLEKAKTKGSLKNATAKQYRISHILIKTNPILNDAQAKQKLMDLKAKINAGSITFEKAAEENSLDYISAADGGDLGWNFPDVYDPRFAKRIKSSKLGVISAPFQSKFGWHILKVTDTRQKDTTKEVYLQKAYRQLFEKQAREYSKDWVKALRKNARIEYISDK</sequence>
<evidence type="ECO:0000313" key="9">
    <source>
        <dbReference type="EMBL" id="MDP8172400.1"/>
    </source>
</evidence>
<dbReference type="Proteomes" id="UP001236239">
    <property type="component" value="Unassembled WGS sequence"/>
</dbReference>
<proteinExistence type="predicted"/>
<dbReference type="PROSITE" id="PS50198">
    <property type="entry name" value="PPIC_PPIASE_2"/>
    <property type="match status" value="1"/>
</dbReference>
<keyword evidence="1 7" id="KW-0732">Signal</keyword>
<keyword evidence="2" id="KW-0574">Periplasm</keyword>